<dbReference type="OrthoDB" id="18996at2759"/>
<dbReference type="InterPro" id="IPR007361">
    <property type="entry name" value="DUF427"/>
</dbReference>
<feature type="domain" description="DUF427" evidence="1">
    <location>
        <begin position="31"/>
        <end position="108"/>
    </location>
</feature>
<comment type="caution">
    <text evidence="2">The sequence shown here is derived from an EMBL/GenBank/DDBJ whole genome shotgun (WGS) entry which is preliminary data.</text>
</comment>
<dbReference type="Proteomes" id="UP000612746">
    <property type="component" value="Unassembled WGS sequence"/>
</dbReference>
<protein>
    <recommendedName>
        <fullName evidence="1">DUF427 domain-containing protein</fullName>
    </recommendedName>
</protein>
<dbReference type="PANTHER" id="PTHR34310">
    <property type="entry name" value="DUF427 DOMAIN PROTEIN (AFU_ORTHOLOGUE AFUA_3G02220)"/>
    <property type="match status" value="1"/>
</dbReference>
<evidence type="ECO:0000313" key="2">
    <source>
        <dbReference type="EMBL" id="KAG2177438.1"/>
    </source>
</evidence>
<dbReference type="Pfam" id="PF04248">
    <property type="entry name" value="NTP_transf_9"/>
    <property type="match status" value="2"/>
</dbReference>
<dbReference type="AlphaFoldDB" id="A0A8H7PNV6"/>
<gene>
    <name evidence="2" type="ORF">INT44_007949</name>
</gene>
<dbReference type="InterPro" id="IPR038694">
    <property type="entry name" value="DUF427_sf"/>
</dbReference>
<sequence length="268" mass="30730">MTSHFRSPRSRITSNPNSVVYEQSPRWIRGYHKETKIVDSKRAYLVWEGTSLIPFWAFPTSDVVGLVESDTVNGGRDGDRDQWFHVKTETETVNDVAWRFKKETPGFVPEAEDLVVFDFTKLSKWLEDDEVAFGHPRSPYSRIDVRLSSRHVKVEIDGVVVAETTSALFVYENGHPTRYYINAVDVKALSQFTPSDYKSACPYKGIASYFTATINGQEYPNIAWTYLDPVPGIERIQGRWSFWNEKLDIIVDGEKLPRPTPYIVHTSP</sequence>
<dbReference type="PANTHER" id="PTHR34310:SF9">
    <property type="entry name" value="BLR5716 PROTEIN"/>
    <property type="match status" value="1"/>
</dbReference>
<proteinExistence type="predicted"/>
<reference evidence="2" key="1">
    <citation type="submission" date="2020-12" db="EMBL/GenBank/DDBJ databases">
        <title>Metabolic potential, ecology and presence of endohyphal bacteria is reflected in genomic diversity of Mucoromycotina.</title>
        <authorList>
            <person name="Muszewska A."/>
            <person name="Okrasinska A."/>
            <person name="Steczkiewicz K."/>
            <person name="Drgas O."/>
            <person name="Orlowska M."/>
            <person name="Perlinska-Lenart U."/>
            <person name="Aleksandrzak-Piekarczyk T."/>
            <person name="Szatraj K."/>
            <person name="Zielenkiewicz U."/>
            <person name="Pilsyk S."/>
            <person name="Malc E."/>
            <person name="Mieczkowski P."/>
            <person name="Kruszewska J.S."/>
            <person name="Biernat P."/>
            <person name="Pawlowska J."/>
        </authorList>
    </citation>
    <scope>NUCLEOTIDE SEQUENCE</scope>
    <source>
        <strain evidence="2">WA0000051536</strain>
    </source>
</reference>
<evidence type="ECO:0000259" key="1">
    <source>
        <dbReference type="Pfam" id="PF04248"/>
    </source>
</evidence>
<dbReference type="Gene3D" id="2.170.150.40">
    <property type="entry name" value="Domain of unknown function (DUF427)"/>
    <property type="match status" value="2"/>
</dbReference>
<evidence type="ECO:0000313" key="3">
    <source>
        <dbReference type="Proteomes" id="UP000612746"/>
    </source>
</evidence>
<dbReference type="EMBL" id="JAEPRA010000012">
    <property type="protein sequence ID" value="KAG2177438.1"/>
    <property type="molecule type" value="Genomic_DNA"/>
</dbReference>
<organism evidence="2 3">
    <name type="scientific">Umbelopsis vinacea</name>
    <dbReference type="NCBI Taxonomy" id="44442"/>
    <lineage>
        <taxon>Eukaryota</taxon>
        <taxon>Fungi</taxon>
        <taxon>Fungi incertae sedis</taxon>
        <taxon>Mucoromycota</taxon>
        <taxon>Mucoromycotina</taxon>
        <taxon>Umbelopsidomycetes</taxon>
        <taxon>Umbelopsidales</taxon>
        <taxon>Umbelopsidaceae</taxon>
        <taxon>Umbelopsis</taxon>
    </lineage>
</organism>
<accession>A0A8H7PNV6</accession>
<feature type="domain" description="DUF427" evidence="1">
    <location>
        <begin position="152"/>
        <end position="245"/>
    </location>
</feature>
<name>A0A8H7PNV6_9FUNG</name>
<keyword evidence="3" id="KW-1185">Reference proteome</keyword>